<keyword evidence="1" id="KW-0175">Coiled coil</keyword>
<sequence length="202" mass="23971">MRDTITNLEEEKKVLNLQMHAEERKRKTSNAEVSASMFNKLLLIEQEKEAQKMDYEQKIRQLEQQLDEIRVGAPRRASEVHSSMFKSLLEAEADYTDAKHQWDQKQTEFKTEIQQLKQELNKLKKPQDQTPDVLNSPSTSQGKEFNQETFHKLEHENKNYQNEITKLHQHIRHLEASKLSMIEECNRQLNFLRTGVRLLNQK</sequence>
<organism evidence="3 4">
    <name type="scientific">Reticulomyxa filosa</name>
    <dbReference type="NCBI Taxonomy" id="46433"/>
    <lineage>
        <taxon>Eukaryota</taxon>
        <taxon>Sar</taxon>
        <taxon>Rhizaria</taxon>
        <taxon>Retaria</taxon>
        <taxon>Foraminifera</taxon>
        <taxon>Monothalamids</taxon>
        <taxon>Reticulomyxidae</taxon>
        <taxon>Reticulomyxa</taxon>
    </lineage>
</organism>
<reference evidence="3 4" key="1">
    <citation type="journal article" date="2013" name="Curr. Biol.">
        <title>The Genome of the Foraminiferan Reticulomyxa filosa.</title>
        <authorList>
            <person name="Glockner G."/>
            <person name="Hulsmann N."/>
            <person name="Schleicher M."/>
            <person name="Noegel A.A."/>
            <person name="Eichinger L."/>
            <person name="Gallinger C."/>
            <person name="Pawlowski J."/>
            <person name="Sierra R."/>
            <person name="Euteneuer U."/>
            <person name="Pillet L."/>
            <person name="Moustafa A."/>
            <person name="Platzer M."/>
            <person name="Groth M."/>
            <person name="Szafranski K."/>
            <person name="Schliwa M."/>
        </authorList>
    </citation>
    <scope>NUCLEOTIDE SEQUENCE [LARGE SCALE GENOMIC DNA]</scope>
</reference>
<name>X6NDJ0_RETFI</name>
<protein>
    <recommendedName>
        <fullName evidence="5">Viral A-type inclusion protein</fullName>
    </recommendedName>
</protein>
<keyword evidence="4" id="KW-1185">Reference proteome</keyword>
<evidence type="ECO:0000256" key="1">
    <source>
        <dbReference type="SAM" id="Coils"/>
    </source>
</evidence>
<evidence type="ECO:0000313" key="3">
    <source>
        <dbReference type="EMBL" id="ETO23387.1"/>
    </source>
</evidence>
<feature type="compositionally biased region" description="Polar residues" evidence="2">
    <location>
        <begin position="128"/>
        <end position="144"/>
    </location>
</feature>
<proteinExistence type="predicted"/>
<evidence type="ECO:0000256" key="2">
    <source>
        <dbReference type="SAM" id="MobiDB-lite"/>
    </source>
</evidence>
<evidence type="ECO:0008006" key="5">
    <source>
        <dbReference type="Google" id="ProtNLM"/>
    </source>
</evidence>
<evidence type="ECO:0000313" key="4">
    <source>
        <dbReference type="Proteomes" id="UP000023152"/>
    </source>
</evidence>
<accession>X6NDJ0</accession>
<gene>
    <name evidence="3" type="ORF">RFI_13795</name>
</gene>
<dbReference type="EMBL" id="ASPP01009987">
    <property type="protein sequence ID" value="ETO23387.1"/>
    <property type="molecule type" value="Genomic_DNA"/>
</dbReference>
<dbReference type="AlphaFoldDB" id="X6NDJ0"/>
<feature type="region of interest" description="Disordered" evidence="2">
    <location>
        <begin position="123"/>
        <end position="145"/>
    </location>
</feature>
<feature type="coiled-coil region" evidence="1">
    <location>
        <begin position="5"/>
        <end position="72"/>
    </location>
</feature>
<dbReference type="Proteomes" id="UP000023152">
    <property type="component" value="Unassembled WGS sequence"/>
</dbReference>
<comment type="caution">
    <text evidence="3">The sequence shown here is derived from an EMBL/GenBank/DDBJ whole genome shotgun (WGS) entry which is preliminary data.</text>
</comment>